<reference evidence="1 2" key="1">
    <citation type="journal article" date="2008" name="Biol. Direct">
        <title>Complete genome sequence of the extremely acidophilic methanotroph isolate V4, Methylacidiphilum infernorum, a representative of the bacterial phylum Verrucomicrobia.</title>
        <authorList>
            <person name="Hou S."/>
            <person name="Makarova K.S."/>
            <person name="Saw J.H."/>
            <person name="Senin P."/>
            <person name="Ly B.V."/>
            <person name="Zhou Z."/>
            <person name="Ren Y."/>
            <person name="Wang J."/>
            <person name="Galperin M.Y."/>
            <person name="Omelchenko M.V."/>
            <person name="Wolf Y.I."/>
            <person name="Yutin N."/>
            <person name="Koonin E.V."/>
            <person name="Stott M.B."/>
            <person name="Mountain B.W."/>
            <person name="Crowe M.A."/>
            <person name="Smirnova A.V."/>
            <person name="Dunfield P.F."/>
            <person name="Feng L."/>
            <person name="Wang L."/>
            <person name="Alam M."/>
        </authorList>
    </citation>
    <scope>NUCLEOTIDE SEQUENCE [LARGE SCALE GENOMIC DNA]</scope>
    <source>
        <strain evidence="2">Isolate V4</strain>
    </source>
</reference>
<organism evidence="1 2">
    <name type="scientific">Methylacidiphilum infernorum (isolate V4)</name>
    <name type="common">Methylokorus infernorum (strain V4)</name>
    <dbReference type="NCBI Taxonomy" id="481448"/>
    <lineage>
        <taxon>Bacteria</taxon>
        <taxon>Pseudomonadati</taxon>
        <taxon>Verrucomicrobiota</taxon>
        <taxon>Methylacidiphilae</taxon>
        <taxon>Methylacidiphilales</taxon>
        <taxon>Methylacidiphilaceae</taxon>
        <taxon>Methylacidiphilum (ex Ratnadevi et al. 2023)</taxon>
    </lineage>
</organism>
<proteinExistence type="predicted"/>
<dbReference type="STRING" id="481448.Minf_0734"/>
<sequence>MLFGLLPLFSFFFLYYFIESTHTYAKLFLTRAKTYPYGLQAHVGFDQRVDYFYDGVRISHAYIPEDPRYPALWAKAWINGRSLAMHKYSAAQARMMVSGTSRHSRYVWLSNGYQENGELHKQAEFVVLPAEGAQKIDEYICILNWDDLDRPIKEVTFSMDLGGITMAIPGIGRQSNPYYVQWLYGTFFRLEPPGYQRVGSTVSWRWTNVPRIDQKIRVQWYAWYR</sequence>
<dbReference type="Proteomes" id="UP000009149">
    <property type="component" value="Chromosome"/>
</dbReference>
<dbReference type="eggNOG" id="ENOG5031MKJ">
    <property type="taxonomic scope" value="Bacteria"/>
</dbReference>
<dbReference type="RefSeq" id="WP_012463071.1">
    <property type="nucleotide sequence ID" value="NC_010794.1"/>
</dbReference>
<evidence type="ECO:0000313" key="1">
    <source>
        <dbReference type="EMBL" id="ACD82789.1"/>
    </source>
</evidence>
<dbReference type="OrthoDB" id="199158at2"/>
<evidence type="ECO:0000313" key="2">
    <source>
        <dbReference type="Proteomes" id="UP000009149"/>
    </source>
</evidence>
<name>B3E0N5_METI4</name>
<accession>B3E0N5</accession>
<gene>
    <name evidence="1" type="ordered locus">Minf_0734</name>
</gene>
<dbReference type="HOGENOM" id="CLU_1254722_0_0_0"/>
<dbReference type="EMBL" id="CP000975">
    <property type="protein sequence ID" value="ACD82789.1"/>
    <property type="molecule type" value="Genomic_DNA"/>
</dbReference>
<protein>
    <submittedName>
        <fullName evidence="1">Uncharacterized protein</fullName>
    </submittedName>
</protein>
<dbReference type="AlphaFoldDB" id="B3E0N5"/>
<dbReference type="KEGG" id="min:Minf_0734"/>